<protein>
    <submittedName>
        <fullName evidence="2">Uncharacterized protein</fullName>
    </submittedName>
</protein>
<name>A0ABV5G0J7_9MICC</name>
<gene>
    <name evidence="2" type="ORF">ACFFX0_13690</name>
</gene>
<dbReference type="EMBL" id="JBHMFI010000001">
    <property type="protein sequence ID" value="MFB9072199.1"/>
    <property type="molecule type" value="Genomic_DNA"/>
</dbReference>
<reference evidence="2 3" key="1">
    <citation type="submission" date="2024-09" db="EMBL/GenBank/DDBJ databases">
        <authorList>
            <person name="Sun Q."/>
            <person name="Mori K."/>
        </authorList>
    </citation>
    <scope>NUCLEOTIDE SEQUENCE [LARGE SCALE GENOMIC DNA]</scope>
    <source>
        <strain evidence="2 3">CCM 7609</strain>
    </source>
</reference>
<evidence type="ECO:0000256" key="1">
    <source>
        <dbReference type="SAM" id="MobiDB-lite"/>
    </source>
</evidence>
<feature type="region of interest" description="Disordered" evidence="1">
    <location>
        <begin position="1"/>
        <end position="66"/>
    </location>
</feature>
<organism evidence="2 3">
    <name type="scientific">Citricoccus parietis</name>
    <dbReference type="NCBI Taxonomy" id="592307"/>
    <lineage>
        <taxon>Bacteria</taxon>
        <taxon>Bacillati</taxon>
        <taxon>Actinomycetota</taxon>
        <taxon>Actinomycetes</taxon>
        <taxon>Micrococcales</taxon>
        <taxon>Micrococcaceae</taxon>
        <taxon>Citricoccus</taxon>
    </lineage>
</organism>
<evidence type="ECO:0000313" key="2">
    <source>
        <dbReference type="EMBL" id="MFB9072199.1"/>
    </source>
</evidence>
<proteinExistence type="predicted"/>
<comment type="caution">
    <text evidence="2">The sequence shown here is derived from an EMBL/GenBank/DDBJ whole genome shotgun (WGS) entry which is preliminary data.</text>
</comment>
<evidence type="ECO:0000313" key="3">
    <source>
        <dbReference type="Proteomes" id="UP001589575"/>
    </source>
</evidence>
<accession>A0ABV5G0J7</accession>
<sequence length="66" mass="7212">MVEPGHRGPGRGPRPPHRAGPDRDGLPHGGRGHDRGEGARAATEEGGPVLLADRWGRRLLLHHHRR</sequence>
<keyword evidence="3" id="KW-1185">Reference proteome</keyword>
<dbReference type="Proteomes" id="UP001589575">
    <property type="component" value="Unassembled WGS sequence"/>
</dbReference>
<feature type="compositionally biased region" description="Basic residues" evidence="1">
    <location>
        <begin position="57"/>
        <end position="66"/>
    </location>
</feature>
<feature type="compositionally biased region" description="Basic and acidic residues" evidence="1">
    <location>
        <begin position="19"/>
        <end position="38"/>
    </location>
</feature>